<feature type="compositionally biased region" description="Low complexity" evidence="10">
    <location>
        <begin position="640"/>
        <end position="660"/>
    </location>
</feature>
<dbReference type="EMBL" id="JAYMYR010000008">
    <property type="protein sequence ID" value="KAK7348989.1"/>
    <property type="molecule type" value="Genomic_DNA"/>
</dbReference>
<feature type="region of interest" description="Disordered" evidence="10">
    <location>
        <begin position="266"/>
        <end position="292"/>
    </location>
</feature>
<comment type="similarity">
    <text evidence="9">Belongs to the plant Proton pump-interactor protein family.</text>
</comment>
<feature type="compositionally biased region" description="Polar residues" evidence="10">
    <location>
        <begin position="348"/>
        <end position="359"/>
    </location>
</feature>
<evidence type="ECO:0000256" key="8">
    <source>
        <dbReference type="ARBA" id="ARBA00023136"/>
    </source>
</evidence>
<keyword evidence="14" id="KW-1185">Reference proteome</keyword>
<feature type="compositionally biased region" description="Basic and acidic residues" evidence="10">
    <location>
        <begin position="698"/>
        <end position="708"/>
    </location>
</feature>
<evidence type="ECO:0000256" key="9">
    <source>
        <dbReference type="ARBA" id="ARBA00038080"/>
    </source>
</evidence>
<name>A0AAN9M760_PHACN</name>
<dbReference type="InterPro" id="IPR055282">
    <property type="entry name" value="PPI1-4"/>
</dbReference>
<evidence type="ECO:0000256" key="3">
    <source>
        <dbReference type="ARBA" id="ARBA00022475"/>
    </source>
</evidence>
<feature type="compositionally biased region" description="Basic and acidic residues" evidence="10">
    <location>
        <begin position="1538"/>
        <end position="1553"/>
    </location>
</feature>
<feature type="compositionally biased region" description="Basic residues" evidence="10">
    <location>
        <begin position="1506"/>
        <end position="1515"/>
    </location>
</feature>
<feature type="compositionally biased region" description="Basic and acidic residues" evidence="10">
    <location>
        <begin position="1416"/>
        <end position="1485"/>
    </location>
</feature>
<gene>
    <name evidence="13" type="ORF">VNO80_23798</name>
</gene>
<dbReference type="GO" id="GO:0005886">
    <property type="term" value="C:plasma membrane"/>
    <property type="evidence" value="ECO:0007669"/>
    <property type="project" value="UniProtKB-SubCell"/>
</dbReference>
<feature type="region of interest" description="Disordered" evidence="10">
    <location>
        <begin position="130"/>
        <end position="159"/>
    </location>
</feature>
<feature type="domain" description="Mucin-like" evidence="12">
    <location>
        <begin position="819"/>
        <end position="909"/>
    </location>
</feature>
<keyword evidence="4 11" id="KW-0812">Transmembrane</keyword>
<feature type="region of interest" description="Disordered" evidence="10">
    <location>
        <begin position="1394"/>
        <end position="1569"/>
    </location>
</feature>
<dbReference type="Proteomes" id="UP001374584">
    <property type="component" value="Unassembled WGS sequence"/>
</dbReference>
<keyword evidence="7" id="KW-0175">Coiled coil</keyword>
<evidence type="ECO:0000256" key="5">
    <source>
        <dbReference type="ARBA" id="ARBA00022824"/>
    </source>
</evidence>
<evidence type="ECO:0000256" key="2">
    <source>
        <dbReference type="ARBA" id="ARBA00004389"/>
    </source>
</evidence>
<organism evidence="13 14">
    <name type="scientific">Phaseolus coccineus</name>
    <name type="common">Scarlet runner bean</name>
    <name type="synonym">Phaseolus multiflorus</name>
    <dbReference type="NCBI Taxonomy" id="3886"/>
    <lineage>
        <taxon>Eukaryota</taxon>
        <taxon>Viridiplantae</taxon>
        <taxon>Streptophyta</taxon>
        <taxon>Embryophyta</taxon>
        <taxon>Tracheophyta</taxon>
        <taxon>Spermatophyta</taxon>
        <taxon>Magnoliopsida</taxon>
        <taxon>eudicotyledons</taxon>
        <taxon>Gunneridae</taxon>
        <taxon>Pentapetalae</taxon>
        <taxon>rosids</taxon>
        <taxon>fabids</taxon>
        <taxon>Fabales</taxon>
        <taxon>Fabaceae</taxon>
        <taxon>Papilionoideae</taxon>
        <taxon>50 kb inversion clade</taxon>
        <taxon>NPAAA clade</taxon>
        <taxon>indigoferoid/millettioid clade</taxon>
        <taxon>Phaseoleae</taxon>
        <taxon>Phaseolus</taxon>
    </lineage>
</organism>
<feature type="compositionally biased region" description="Basic and acidic residues" evidence="10">
    <location>
        <begin position="741"/>
        <end position="752"/>
    </location>
</feature>
<proteinExistence type="inferred from homology"/>
<feature type="compositionally biased region" description="Polar residues" evidence="10">
    <location>
        <begin position="1395"/>
        <end position="1409"/>
    </location>
</feature>
<feature type="region of interest" description="Disordered" evidence="10">
    <location>
        <begin position="304"/>
        <end position="421"/>
    </location>
</feature>
<accession>A0AAN9M760</accession>
<evidence type="ECO:0000256" key="7">
    <source>
        <dbReference type="ARBA" id="ARBA00023054"/>
    </source>
</evidence>
<dbReference type="GO" id="GO:0005789">
    <property type="term" value="C:endoplasmic reticulum membrane"/>
    <property type="evidence" value="ECO:0007669"/>
    <property type="project" value="UniProtKB-SubCell"/>
</dbReference>
<dbReference type="Pfam" id="PF16058">
    <property type="entry name" value="Mucin-like"/>
    <property type="match status" value="2"/>
</dbReference>
<feature type="compositionally biased region" description="Acidic residues" evidence="10">
    <location>
        <begin position="372"/>
        <end position="381"/>
    </location>
</feature>
<feature type="compositionally biased region" description="Basic and acidic residues" evidence="10">
    <location>
        <begin position="670"/>
        <end position="686"/>
    </location>
</feature>
<evidence type="ECO:0000313" key="14">
    <source>
        <dbReference type="Proteomes" id="UP001374584"/>
    </source>
</evidence>
<protein>
    <recommendedName>
        <fullName evidence="12">Mucin-like domain-containing protein</fullName>
    </recommendedName>
</protein>
<feature type="compositionally biased region" description="Basic and acidic residues" evidence="10">
    <location>
        <begin position="985"/>
        <end position="1002"/>
    </location>
</feature>
<sequence length="1616" mass="175129">MYLSLIYSTHFFYFLFCVGYISAFVSVSASASVPITTESVSVSFRYVTHYLRFSDLRFRSVRSRLIRLCISVRSTMTEEQVVNVRGEEGNSGDDHRGVKVNVVVHTADGDLDLASGHASEEVAVKNCKDAEASGTAEEGSETDGELKCEDTEGGAGSVRNGVVENETSAAAAAYELVADHEEYVVVGASDVQNSVAAEGEIGGDANGVNGVEECELLDRAEVSGDENGVVSNVVEGDSDVSQSDRDFECVEVHNYVTVVDGAEEEVTATADENGGDDVQSRSESISDKDVDKNEEIENVVSADVSDEKDIVPNENHDVEEVTERNGVPVDVSGVSGTTDVKECEPEYAQNSSETGQVESASGLAESEKEPSECTEENEIVVEGESGSKSERSEQEAGSELVHKGESTTALNRTDVNGDGDVVSDIAVESTAEPSVNVCETKSNAVDCDGELNVHVQEMKNAAVESEAGISNGAVQSESKPSAVSEMENSTEEIEAEPSNFAVEDEAKPSNSAVDRELEPSNGVEESGTELSNGEVECVAEPSNGAVESEAEPSNAALQSVVESSDGAVVSEVKQLNGAVEIVNEPSNGTVEVVDEPSNGAVEVVAEPSNGEVVSEAESNGAVEPSAVNEAEPSNGAVETVVEPSNGEVEGEVEPSSGVFESETEPSNGAVEREAEPSNGAMEREGEQSNGLVESEAEPSDREVEREAEPSDVAMESEAETSNGAVEREAEPSDGVIESEPEPSKGAEEREAEPSNSAVERGAEPSEGVVESEAEPSNGTVETEAEPSNGLVEREAKPSDGVVETEAEPSNGTVDIEAEPSNGSVEREAKPSDGVVESEADPSNGEVEGEAKPSNGVVESEAEPSNGVVESEVEPSNGEVGSEAEPSNGVVESEAEPSNGVVESEAEPSNGEVGSEVEPSNGVVESEAKASNGVVESEAKPSNGVVESESESSIDLREMKNNAVNSEAEPSTDALKSETESSVVSEIKRYPLKSEDEHSKGAVESEAQPAVEGEGSNQEDEDTRPALDALDVQNVGAEIVKKPFYYLIRVPRYDDDENIKEQIAKTLHQVEEKTKIRDSIRAESQTIKARCKDCDQEVKAAIAASRAARDLLKSKRQEMDSVQSTMNRLNNAISVGDIDGKIRNMEHMIQHETLPLNEEKQLIRQIKQLKQNREELSSNIRKQDQSQQSLDHKDGNIEEHSKHLHLLKKEMEVLRNNVLKSDAATKDAKKKYNNEYDKLNELIAQFKAADEVRQEAYAKSVTLKKQLHEKGKYFWDYRKAANKAQELAAGGKKEELQCFCVDQVERIMALWNKNDDFRRDYVRCNTRSTLRRLQTLDGRSLGPDEEPPVIPNAIIIRTSNNISVVSQSTLEQEKKSPSTESVSIKDEPVSKVVVQRTETSQTTKAKNPTKPSLLEKPVARWGDESDEEVKKEEPVRTKEEEELLLKAEKARKEEEEAMLKEKRRLEEIEKAKEAQQRKKRNAEKAQQRAALKAQKEAELKEKEREKRARKKERRKAASAVTAENIEQESAPTSEILSRSVEEYDQSEKPAELTKKPQKPSQFTKQAKAKSVPLALRNRGRRRIQPWMWILIAVMVAVALFYVGNSSSLRSSLQGFGF</sequence>
<feature type="region of interest" description="Disordered" evidence="10">
    <location>
        <begin position="1173"/>
        <end position="1195"/>
    </location>
</feature>
<keyword evidence="5" id="KW-0256">Endoplasmic reticulum</keyword>
<feature type="region of interest" description="Disordered" evidence="10">
    <location>
        <begin position="464"/>
        <end position="564"/>
    </location>
</feature>
<feature type="compositionally biased region" description="Basic and acidic residues" evidence="10">
    <location>
        <begin position="385"/>
        <end position="405"/>
    </location>
</feature>
<feature type="region of interest" description="Disordered" evidence="10">
    <location>
        <begin position="1367"/>
        <end position="1386"/>
    </location>
</feature>
<evidence type="ECO:0000256" key="10">
    <source>
        <dbReference type="SAM" id="MobiDB-lite"/>
    </source>
</evidence>
<comment type="caution">
    <text evidence="13">The sequence shown here is derived from an EMBL/GenBank/DDBJ whole genome shotgun (WGS) entry which is preliminary data.</text>
</comment>
<reference evidence="13 14" key="1">
    <citation type="submission" date="2024-01" db="EMBL/GenBank/DDBJ databases">
        <title>The genomes of 5 underutilized Papilionoideae crops provide insights into root nodulation and disease resistanc.</title>
        <authorList>
            <person name="Jiang F."/>
        </authorList>
    </citation>
    <scope>NUCLEOTIDE SEQUENCE [LARGE SCALE GENOMIC DNA]</scope>
    <source>
        <strain evidence="13">JINMINGXINNONG_FW02</strain>
        <tissue evidence="13">Leaves</tissue>
    </source>
</reference>
<evidence type="ECO:0000256" key="1">
    <source>
        <dbReference type="ARBA" id="ARBA00004162"/>
    </source>
</evidence>
<feature type="compositionally biased region" description="Basic and acidic residues" evidence="10">
    <location>
        <begin position="1370"/>
        <end position="1386"/>
    </location>
</feature>
<keyword evidence="8 11" id="KW-0472">Membrane</keyword>
<dbReference type="InterPro" id="IPR032059">
    <property type="entry name" value="Mucin-like"/>
</dbReference>
<dbReference type="PANTHER" id="PTHR32219:SF3">
    <property type="entry name" value="CALPONIN-LIKE DOMAIN PROTEIN"/>
    <property type="match status" value="1"/>
</dbReference>
<feature type="transmembrane region" description="Helical" evidence="11">
    <location>
        <begin position="12"/>
        <end position="35"/>
    </location>
</feature>
<evidence type="ECO:0000256" key="6">
    <source>
        <dbReference type="ARBA" id="ARBA00022989"/>
    </source>
</evidence>
<feature type="compositionally biased region" description="Basic and acidic residues" evidence="10">
    <location>
        <begin position="305"/>
        <end position="323"/>
    </location>
</feature>
<keyword evidence="6 11" id="KW-1133">Transmembrane helix</keyword>
<feature type="compositionally biased region" description="Polar residues" evidence="10">
    <location>
        <begin position="472"/>
        <end position="481"/>
    </location>
</feature>
<comment type="subcellular location">
    <subcellularLocation>
        <location evidence="1">Cell membrane</location>
        <topology evidence="1">Single-pass membrane protein</topology>
    </subcellularLocation>
    <subcellularLocation>
        <location evidence="2">Endoplasmic reticulum membrane</location>
        <topology evidence="2">Single-pass membrane protein</topology>
    </subcellularLocation>
</comment>
<feature type="compositionally biased region" description="Basic and acidic residues" evidence="10">
    <location>
        <begin position="278"/>
        <end position="292"/>
    </location>
</feature>
<feature type="compositionally biased region" description="Polar residues" evidence="10">
    <location>
        <begin position="1526"/>
        <end position="1535"/>
    </location>
</feature>
<evidence type="ECO:0000256" key="4">
    <source>
        <dbReference type="ARBA" id="ARBA00022692"/>
    </source>
</evidence>
<evidence type="ECO:0000256" key="11">
    <source>
        <dbReference type="SAM" id="Phobius"/>
    </source>
</evidence>
<feature type="transmembrane region" description="Helical" evidence="11">
    <location>
        <begin position="1585"/>
        <end position="1602"/>
    </location>
</feature>
<keyword evidence="3" id="KW-1003">Cell membrane</keyword>
<dbReference type="PANTHER" id="PTHR32219">
    <property type="entry name" value="RNA-BINDING PROTEIN YLMH-RELATED"/>
    <property type="match status" value="1"/>
</dbReference>
<feature type="compositionally biased region" description="Basic and acidic residues" evidence="10">
    <location>
        <begin position="1492"/>
        <end position="1505"/>
    </location>
</feature>
<evidence type="ECO:0000313" key="13">
    <source>
        <dbReference type="EMBL" id="KAK7348989.1"/>
    </source>
</evidence>
<feature type="region of interest" description="Disordered" evidence="10">
    <location>
        <begin position="606"/>
        <end position="1024"/>
    </location>
</feature>
<evidence type="ECO:0000259" key="12">
    <source>
        <dbReference type="Pfam" id="PF16058"/>
    </source>
</evidence>
<feature type="domain" description="Mucin-like" evidence="12">
    <location>
        <begin position="723"/>
        <end position="811"/>
    </location>
</feature>